<dbReference type="EMBL" id="CAUOFW020001440">
    <property type="protein sequence ID" value="CAK9144923.1"/>
    <property type="molecule type" value="Genomic_DNA"/>
</dbReference>
<dbReference type="InterPro" id="IPR014729">
    <property type="entry name" value="Rossmann-like_a/b/a_fold"/>
</dbReference>
<proteinExistence type="predicted"/>
<evidence type="ECO:0000313" key="3">
    <source>
        <dbReference type="Proteomes" id="UP001642360"/>
    </source>
</evidence>
<protein>
    <recommendedName>
        <fullName evidence="1">UspA domain-containing protein</fullName>
    </recommendedName>
</protein>
<name>A0ABC8RJM6_9AQUA</name>
<dbReference type="Pfam" id="PF00582">
    <property type="entry name" value="Usp"/>
    <property type="match status" value="1"/>
</dbReference>
<gene>
    <name evidence="2" type="ORF">ILEXP_LOCUS12707</name>
</gene>
<sequence length="359" mass="40148">MIVAELNTVEKRNVLVGIRFDSYTKELLDWALVKVANPGDRVVALHVCRNSDSISKDKPLLDGYLDDYEGLCSEKQVDLVGKVLKGSSIRKGLVREAKNCAAVAVIVGISRHNALGVSFRCWASIAKYCAKKLPPTAEVLAIHNGKVVFRRCYNSQLPGFNGDPKPSFYFVQSPTFKDSQYEFDDSETSEVVRPSHEVIQSFEDESIDRHVDSKDGEFRHVEKLNKPSLNSISQFMGDLGQQRPGWPLLRAASSLTPPAMETRKLSVVQWVMTLPRRSPPESPQSKPGSSAKTTFRTWNMESSNFVDKSKEHSLSKLGELPENLDLLLKTNSSGCTWFSHDVLKNWTSQFSPGDFSSKF</sequence>
<dbReference type="InterPro" id="IPR006016">
    <property type="entry name" value="UspA"/>
</dbReference>
<evidence type="ECO:0000259" key="1">
    <source>
        <dbReference type="Pfam" id="PF00582"/>
    </source>
</evidence>
<dbReference type="CDD" id="cd00293">
    <property type="entry name" value="USP-like"/>
    <property type="match status" value="1"/>
</dbReference>
<dbReference type="Proteomes" id="UP001642360">
    <property type="component" value="Unassembled WGS sequence"/>
</dbReference>
<dbReference type="AlphaFoldDB" id="A0ABC8RJM6"/>
<comment type="caution">
    <text evidence="2">The sequence shown here is derived from an EMBL/GenBank/DDBJ whole genome shotgun (WGS) entry which is preliminary data.</text>
</comment>
<dbReference type="SUPFAM" id="SSF52402">
    <property type="entry name" value="Adenine nucleotide alpha hydrolases-like"/>
    <property type="match status" value="1"/>
</dbReference>
<dbReference type="Gene3D" id="3.40.50.620">
    <property type="entry name" value="HUPs"/>
    <property type="match status" value="1"/>
</dbReference>
<organism evidence="2 3">
    <name type="scientific">Ilex paraguariensis</name>
    <name type="common">yerba mate</name>
    <dbReference type="NCBI Taxonomy" id="185542"/>
    <lineage>
        <taxon>Eukaryota</taxon>
        <taxon>Viridiplantae</taxon>
        <taxon>Streptophyta</taxon>
        <taxon>Embryophyta</taxon>
        <taxon>Tracheophyta</taxon>
        <taxon>Spermatophyta</taxon>
        <taxon>Magnoliopsida</taxon>
        <taxon>eudicotyledons</taxon>
        <taxon>Gunneridae</taxon>
        <taxon>Pentapetalae</taxon>
        <taxon>asterids</taxon>
        <taxon>campanulids</taxon>
        <taxon>Aquifoliales</taxon>
        <taxon>Aquifoliaceae</taxon>
        <taxon>Ilex</taxon>
    </lineage>
</organism>
<accession>A0ABC8RJM6</accession>
<reference evidence="2 3" key="1">
    <citation type="submission" date="2024-02" db="EMBL/GenBank/DDBJ databases">
        <authorList>
            <person name="Vignale AGUSTIN F."/>
            <person name="Sosa J E."/>
            <person name="Modenutti C."/>
        </authorList>
    </citation>
    <scope>NUCLEOTIDE SEQUENCE [LARGE SCALE GENOMIC DNA]</scope>
</reference>
<evidence type="ECO:0000313" key="2">
    <source>
        <dbReference type="EMBL" id="CAK9144923.1"/>
    </source>
</evidence>
<keyword evidence="3" id="KW-1185">Reference proteome</keyword>
<feature type="domain" description="UspA" evidence="1">
    <location>
        <begin position="12"/>
        <end position="133"/>
    </location>
</feature>